<dbReference type="PANTHER" id="PTHR13170:SF16">
    <property type="entry name" value="PROTEIN O-GLCNACASE"/>
    <property type="match status" value="1"/>
</dbReference>
<evidence type="ECO:0000256" key="1">
    <source>
        <dbReference type="ARBA" id="ARBA00022801"/>
    </source>
</evidence>
<dbReference type="PANTHER" id="PTHR13170">
    <property type="entry name" value="O-GLCNACASE"/>
    <property type="match status" value="1"/>
</dbReference>
<comment type="similarity">
    <text evidence="3">Belongs to the glycosyl hydrolase 84 family.</text>
</comment>
<dbReference type="InterPro" id="IPR017853">
    <property type="entry name" value="GH"/>
</dbReference>
<dbReference type="InterPro" id="IPR011496">
    <property type="entry name" value="O-GlcNAcase_cat"/>
</dbReference>
<accession>A0ABX1GDS0</accession>
<evidence type="ECO:0000256" key="2">
    <source>
        <dbReference type="ARBA" id="ARBA00023295"/>
    </source>
</evidence>
<keyword evidence="6" id="KW-1185">Reference proteome</keyword>
<evidence type="ECO:0000313" key="6">
    <source>
        <dbReference type="Proteomes" id="UP000765845"/>
    </source>
</evidence>
<gene>
    <name evidence="5" type="ORF">HCU74_07865</name>
</gene>
<dbReference type="Gene3D" id="3.20.20.80">
    <property type="entry name" value="Glycosidases"/>
    <property type="match status" value="1"/>
</dbReference>
<comment type="caution">
    <text evidence="5">The sequence shown here is derived from an EMBL/GenBank/DDBJ whole genome shotgun (WGS) entry which is preliminary data.</text>
</comment>
<proteinExistence type="inferred from homology"/>
<evidence type="ECO:0000256" key="3">
    <source>
        <dbReference type="PROSITE-ProRule" id="PRU01353"/>
    </source>
</evidence>
<evidence type="ECO:0000313" key="5">
    <source>
        <dbReference type="EMBL" id="NKI17330.1"/>
    </source>
</evidence>
<dbReference type="PROSITE" id="PS52009">
    <property type="entry name" value="GH84"/>
    <property type="match status" value="1"/>
</dbReference>
<dbReference type="Pfam" id="PF07555">
    <property type="entry name" value="NAGidase"/>
    <property type="match status" value="1"/>
</dbReference>
<dbReference type="Proteomes" id="UP000765845">
    <property type="component" value="Unassembled WGS sequence"/>
</dbReference>
<sequence>MSFHLGVIEGFYGRQWSWAQRLSLPPLLKSWGYRSYLYAPKGDTSLRSQWRTPFTPVQRENLAALAKACCETGIEWGLGLSPVGLQADYREGDRDALRQKLDEIQVLSPNRLWILFDDLPAGNPHLATNQLAVVDTVRHHCPELQLAVCPSYYSDDPILEELFGACPQGYFADLSDGLSADIDLLWTGSRVISEAYSEQDMRAAADKLGRLPLLWDNYPVNDGRRSSRFLNISPFQGRPAALSRLCSGHYVNPMNQFHLSLPVLQDLPKVYTAQAESFDERLASALASLPGALADLLQRHWQDFQRRGLDGMSGAEKQVLAARCDEIAHPAAVELATWLREGYRFDPECLTE</sequence>
<keyword evidence="2 3" id="KW-0326">Glycosidase</keyword>
<dbReference type="EMBL" id="JAAWWK010000002">
    <property type="protein sequence ID" value="NKI17330.1"/>
    <property type="molecule type" value="Genomic_DNA"/>
</dbReference>
<keyword evidence="1 3" id="KW-0378">Hydrolase</keyword>
<feature type="domain" description="GH84" evidence="4">
    <location>
        <begin position="3"/>
        <end position="275"/>
    </location>
</feature>
<protein>
    <submittedName>
        <fullName evidence="5">Hyaluronidase</fullName>
    </submittedName>
</protein>
<dbReference type="RefSeq" id="WP_168449837.1">
    <property type="nucleotide sequence ID" value="NZ_JAAWWK010000002.1"/>
</dbReference>
<name>A0ABX1GDS0_9GAMM</name>
<organism evidence="5 6">
    <name type="scientific">Spongiibacter thalassae</name>
    <dbReference type="NCBI Taxonomy" id="2721624"/>
    <lineage>
        <taxon>Bacteria</taxon>
        <taxon>Pseudomonadati</taxon>
        <taxon>Pseudomonadota</taxon>
        <taxon>Gammaproteobacteria</taxon>
        <taxon>Cellvibrionales</taxon>
        <taxon>Spongiibacteraceae</taxon>
        <taxon>Spongiibacter</taxon>
    </lineage>
</organism>
<dbReference type="InterPro" id="IPR051822">
    <property type="entry name" value="Glycosyl_Hydrolase_84"/>
</dbReference>
<reference evidence="5 6" key="1">
    <citation type="submission" date="2020-04" db="EMBL/GenBank/DDBJ databases">
        <authorList>
            <person name="Yoon J."/>
        </authorList>
    </citation>
    <scope>NUCLEOTIDE SEQUENCE [LARGE SCALE GENOMIC DNA]</scope>
    <source>
        <strain evidence="5 6">KMU-166</strain>
    </source>
</reference>
<dbReference type="SUPFAM" id="SSF51445">
    <property type="entry name" value="(Trans)glycosidases"/>
    <property type="match status" value="1"/>
</dbReference>
<feature type="active site" description="Proton donor" evidence="3">
    <location>
        <position position="118"/>
    </location>
</feature>
<evidence type="ECO:0000259" key="4">
    <source>
        <dbReference type="PROSITE" id="PS52009"/>
    </source>
</evidence>